<keyword evidence="1" id="KW-0472">Membrane</keyword>
<feature type="transmembrane region" description="Helical" evidence="1">
    <location>
        <begin position="86"/>
        <end position="115"/>
    </location>
</feature>
<comment type="caution">
    <text evidence="2">The sequence shown here is derived from an EMBL/GenBank/DDBJ whole genome shotgun (WGS) entry which is preliminary data.</text>
</comment>
<name>A0ABY1YES9_9RHOB</name>
<feature type="transmembrane region" description="Helical" evidence="1">
    <location>
        <begin position="121"/>
        <end position="138"/>
    </location>
</feature>
<feature type="transmembrane region" description="Helical" evidence="1">
    <location>
        <begin position="52"/>
        <end position="74"/>
    </location>
</feature>
<dbReference type="Proteomes" id="UP000292859">
    <property type="component" value="Unassembled WGS sequence"/>
</dbReference>
<keyword evidence="1" id="KW-1133">Transmembrane helix</keyword>
<dbReference type="RefSeq" id="WP_131023389.1">
    <property type="nucleotide sequence ID" value="NZ_FZNM01000017.1"/>
</dbReference>
<evidence type="ECO:0000313" key="3">
    <source>
        <dbReference type="Proteomes" id="UP000292859"/>
    </source>
</evidence>
<evidence type="ECO:0000313" key="2">
    <source>
        <dbReference type="EMBL" id="TBN46780.1"/>
    </source>
</evidence>
<keyword evidence="3" id="KW-1185">Reference proteome</keyword>
<feature type="transmembrane region" description="Helical" evidence="1">
    <location>
        <begin position="20"/>
        <end position="40"/>
    </location>
</feature>
<accession>A0ABY1YES9</accession>
<gene>
    <name evidence="2" type="ORF">EYF88_15975</name>
</gene>
<evidence type="ECO:0008006" key="4">
    <source>
        <dbReference type="Google" id="ProtNLM"/>
    </source>
</evidence>
<reference evidence="2 3" key="1">
    <citation type="submission" date="2019-02" db="EMBL/GenBank/DDBJ databases">
        <authorList>
            <person name="Zhang G."/>
        </authorList>
    </citation>
    <scope>NUCLEOTIDE SEQUENCE [LARGE SCALE GENOMIC DNA]</scope>
    <source>
        <strain evidence="2 3">CMB17</strain>
    </source>
</reference>
<sequence>MQIETRKASYSMPDLLARGLRGTLVALAVFAVVGTVSAVWTNPLFVRMTPVGAWEALAAGVMAVLAGATAALWVPQCRARGARSGGVVGFLGIACPTCNKLLMFLFGGPVLLAWFDPVRPYLALAGIVVMAFAAFRTGQAFRASRGRSPMAGSFETGTSRGLT</sequence>
<proteinExistence type="predicted"/>
<protein>
    <recommendedName>
        <fullName evidence="4">Integral membrane protein</fullName>
    </recommendedName>
</protein>
<dbReference type="EMBL" id="SIRL01000016">
    <property type="protein sequence ID" value="TBN46780.1"/>
    <property type="molecule type" value="Genomic_DNA"/>
</dbReference>
<evidence type="ECO:0000256" key="1">
    <source>
        <dbReference type="SAM" id="Phobius"/>
    </source>
</evidence>
<keyword evidence="1" id="KW-0812">Transmembrane</keyword>
<organism evidence="2 3">
    <name type="scientific">Paracoccus sediminis</name>
    <dbReference type="NCBI Taxonomy" id="1214787"/>
    <lineage>
        <taxon>Bacteria</taxon>
        <taxon>Pseudomonadati</taxon>
        <taxon>Pseudomonadota</taxon>
        <taxon>Alphaproteobacteria</taxon>
        <taxon>Rhodobacterales</taxon>
        <taxon>Paracoccaceae</taxon>
        <taxon>Paracoccus</taxon>
    </lineage>
</organism>